<dbReference type="PANTHER" id="PTHR42695">
    <property type="entry name" value="GLUTAMINE AMIDOTRANSFERASE YLR126C-RELATED"/>
    <property type="match status" value="1"/>
</dbReference>
<dbReference type="STRING" id="1470563.SAMN05444000_10964"/>
<name>A0A1M6JMQ0_9RHOB</name>
<dbReference type="InterPro" id="IPR044992">
    <property type="entry name" value="ChyE-like"/>
</dbReference>
<dbReference type="InterPro" id="IPR017926">
    <property type="entry name" value="GATASE"/>
</dbReference>
<sequence>MTTILIIEGHSPETVQQGRSYAASFLSVLMAIDPGLRIRVQNPNLRPVTADDFTGVDGVVFTGSAVEWNTSDPRGKPQADAMKAAFAEKLPCWGSCNGLQLLATVLGGTVGASPNGHESGLARDIRLTEAGKSHPMMAGRQDGFASPCIHRDEIQTLPKGAVLMAGNAHSPVQAVAYKVDGIDFWGTQYHPELTPEDIAGALARVDADKHAEKIADLMAASTDPDAAARLGTTPDAMGLPDRTRELSNWLEHVKARA</sequence>
<accession>A0A1M6JMQ0</accession>
<dbReference type="Gene3D" id="3.40.50.880">
    <property type="match status" value="1"/>
</dbReference>
<dbReference type="CDD" id="cd01741">
    <property type="entry name" value="GATase1_1"/>
    <property type="match status" value="1"/>
</dbReference>
<proteinExistence type="predicted"/>
<dbReference type="EMBL" id="FQZQ01000009">
    <property type="protein sequence ID" value="SHJ47894.1"/>
    <property type="molecule type" value="Genomic_DNA"/>
</dbReference>
<dbReference type="InterPro" id="IPR029062">
    <property type="entry name" value="Class_I_gatase-like"/>
</dbReference>
<gene>
    <name evidence="2" type="ORF">SAMN05444000_10964</name>
</gene>
<feature type="domain" description="Glutamine amidotransferase" evidence="1">
    <location>
        <begin position="55"/>
        <end position="196"/>
    </location>
</feature>
<dbReference type="Pfam" id="PF00117">
    <property type="entry name" value="GATase"/>
    <property type="match status" value="1"/>
</dbReference>
<keyword evidence="3" id="KW-1185">Reference proteome</keyword>
<evidence type="ECO:0000313" key="3">
    <source>
        <dbReference type="Proteomes" id="UP000183982"/>
    </source>
</evidence>
<evidence type="ECO:0000313" key="2">
    <source>
        <dbReference type="EMBL" id="SHJ47894.1"/>
    </source>
</evidence>
<evidence type="ECO:0000259" key="1">
    <source>
        <dbReference type="Pfam" id="PF00117"/>
    </source>
</evidence>
<dbReference type="RefSeq" id="WP_073251964.1">
    <property type="nucleotide sequence ID" value="NZ_FQZQ01000009.1"/>
</dbReference>
<dbReference type="SUPFAM" id="SSF52317">
    <property type="entry name" value="Class I glutamine amidotransferase-like"/>
    <property type="match status" value="1"/>
</dbReference>
<dbReference type="GO" id="GO:0005829">
    <property type="term" value="C:cytosol"/>
    <property type="evidence" value="ECO:0007669"/>
    <property type="project" value="TreeGrafter"/>
</dbReference>
<organism evidence="2 3">
    <name type="scientific">Shimia gijangensis</name>
    <dbReference type="NCBI Taxonomy" id="1470563"/>
    <lineage>
        <taxon>Bacteria</taxon>
        <taxon>Pseudomonadati</taxon>
        <taxon>Pseudomonadota</taxon>
        <taxon>Alphaproteobacteria</taxon>
        <taxon>Rhodobacterales</taxon>
        <taxon>Roseobacteraceae</taxon>
    </lineage>
</organism>
<reference evidence="3" key="1">
    <citation type="submission" date="2016-11" db="EMBL/GenBank/DDBJ databases">
        <authorList>
            <person name="Varghese N."/>
            <person name="Submissions S."/>
        </authorList>
    </citation>
    <scope>NUCLEOTIDE SEQUENCE [LARGE SCALE GENOMIC DNA]</scope>
    <source>
        <strain evidence="3">DSM 100564</strain>
    </source>
</reference>
<protein>
    <submittedName>
        <fullName evidence="2">GMP synthase (Glutamine-hydrolysing)</fullName>
    </submittedName>
</protein>
<dbReference type="AlphaFoldDB" id="A0A1M6JMQ0"/>
<dbReference type="PROSITE" id="PS51273">
    <property type="entry name" value="GATASE_TYPE_1"/>
    <property type="match status" value="1"/>
</dbReference>
<dbReference type="OrthoDB" id="9813383at2"/>
<dbReference type="Proteomes" id="UP000183982">
    <property type="component" value="Unassembled WGS sequence"/>
</dbReference>
<dbReference type="PANTHER" id="PTHR42695:SF5">
    <property type="entry name" value="GLUTAMINE AMIDOTRANSFERASE YLR126C-RELATED"/>
    <property type="match status" value="1"/>
</dbReference>